<protein>
    <submittedName>
        <fullName evidence="2">Uncharacterized protein</fullName>
    </submittedName>
</protein>
<feature type="compositionally biased region" description="Low complexity" evidence="1">
    <location>
        <begin position="245"/>
        <end position="259"/>
    </location>
</feature>
<feature type="compositionally biased region" description="Basic and acidic residues" evidence="1">
    <location>
        <begin position="479"/>
        <end position="490"/>
    </location>
</feature>
<feature type="compositionally biased region" description="Polar residues" evidence="1">
    <location>
        <begin position="356"/>
        <end position="377"/>
    </location>
</feature>
<accession>A0A8H7S887</accession>
<dbReference type="Proteomes" id="UP000646827">
    <property type="component" value="Unassembled WGS sequence"/>
</dbReference>
<evidence type="ECO:0000256" key="1">
    <source>
        <dbReference type="SAM" id="MobiDB-lite"/>
    </source>
</evidence>
<feature type="compositionally biased region" description="Low complexity" evidence="1">
    <location>
        <begin position="282"/>
        <end position="334"/>
    </location>
</feature>
<dbReference type="OrthoDB" id="2290647at2759"/>
<feature type="compositionally biased region" description="Low complexity" evidence="1">
    <location>
        <begin position="491"/>
        <end position="505"/>
    </location>
</feature>
<dbReference type="EMBL" id="JAEPRB010000040">
    <property type="protein sequence ID" value="KAG2224597.1"/>
    <property type="molecule type" value="Genomic_DNA"/>
</dbReference>
<proteinExistence type="predicted"/>
<feature type="region of interest" description="Disordered" evidence="1">
    <location>
        <begin position="184"/>
        <end position="266"/>
    </location>
</feature>
<sequence length="540" mass="58258">MTQSPNLRFFGLNKDRKNQTTAQQTPISTVRSPTLGADTPEPAPPGQTNVHGWLMNVPGYREEREQQNEYSSIVDEDNIGIPIVKSSRRLGNGRPESISSVSSGDSVNLDDLIKNNFTVQVDDETDLPNLADLDLDDSADDFWKMNDSLTNFRPSTITTEGNKLSNDRSGHELLSVDGPFDENEFIGMGKMNSNDDEELMNWSPESSTEEKLDTLSSASSRTARSRLHPPSSRFSPDHRIKTQRSGSLSSENSLTSQSTITTGGGGNGAYARYGMAPMIYPSESTTSNSSRSHSRLSDYSASSSQASSNATSIPRASSRASSSIPSSNNNTASNHNVKHTSGLRRPSDHHIDRSFRSSSRIGGPIHTNNIPTTTSGSRLAKRATHVPLPSSRAAPKPQMVASSRSTGLSSTRLPSRASHIPSPRASAASPEPRSPTLSPRNNNSSSRPRSPFTNTRIGGIRSPTPTGGTPRNSIFSSSESRRQQDKDNSNHIHNNNHSNNNNHNSRIGRPPSSAGNTRQTGLRPPSAIGKVSTGSRRGPV</sequence>
<feature type="compositionally biased region" description="Low complexity" evidence="1">
    <location>
        <begin position="402"/>
        <end position="456"/>
    </location>
</feature>
<evidence type="ECO:0000313" key="3">
    <source>
        <dbReference type="Proteomes" id="UP000646827"/>
    </source>
</evidence>
<feature type="compositionally biased region" description="Polar residues" evidence="1">
    <location>
        <begin position="19"/>
        <end position="32"/>
    </location>
</feature>
<feature type="region of interest" description="Disordered" evidence="1">
    <location>
        <begin position="282"/>
        <end position="540"/>
    </location>
</feature>
<keyword evidence="3" id="KW-1185">Reference proteome</keyword>
<comment type="caution">
    <text evidence="2">The sequence shown here is derived from an EMBL/GenBank/DDBJ whole genome shotgun (WGS) entry which is preliminary data.</text>
</comment>
<reference evidence="2 3" key="1">
    <citation type="submission" date="2020-12" db="EMBL/GenBank/DDBJ databases">
        <title>Metabolic potential, ecology and presence of endohyphal bacteria is reflected in genomic diversity of Mucoromycotina.</title>
        <authorList>
            <person name="Muszewska A."/>
            <person name="Okrasinska A."/>
            <person name="Steczkiewicz K."/>
            <person name="Drgas O."/>
            <person name="Orlowska M."/>
            <person name="Perlinska-Lenart U."/>
            <person name="Aleksandrzak-Piekarczyk T."/>
            <person name="Szatraj K."/>
            <person name="Zielenkiewicz U."/>
            <person name="Pilsyk S."/>
            <person name="Malc E."/>
            <person name="Mieczkowski P."/>
            <person name="Kruszewska J.S."/>
            <person name="Biernat P."/>
            <person name="Pawlowska J."/>
        </authorList>
    </citation>
    <scope>NUCLEOTIDE SEQUENCE [LARGE SCALE GENOMIC DNA]</scope>
    <source>
        <strain evidence="2 3">CBS 142.35</strain>
    </source>
</reference>
<gene>
    <name evidence="2" type="ORF">INT45_003737</name>
</gene>
<organism evidence="2 3">
    <name type="scientific">Circinella minor</name>
    <dbReference type="NCBI Taxonomy" id="1195481"/>
    <lineage>
        <taxon>Eukaryota</taxon>
        <taxon>Fungi</taxon>
        <taxon>Fungi incertae sedis</taxon>
        <taxon>Mucoromycota</taxon>
        <taxon>Mucoromycotina</taxon>
        <taxon>Mucoromycetes</taxon>
        <taxon>Mucorales</taxon>
        <taxon>Lichtheimiaceae</taxon>
        <taxon>Circinella</taxon>
    </lineage>
</organism>
<evidence type="ECO:0000313" key="2">
    <source>
        <dbReference type="EMBL" id="KAG2224597.1"/>
    </source>
</evidence>
<dbReference type="AlphaFoldDB" id="A0A8H7S887"/>
<feature type="compositionally biased region" description="Polar residues" evidence="1">
    <location>
        <begin position="463"/>
        <end position="478"/>
    </location>
</feature>
<feature type="region of interest" description="Disordered" evidence="1">
    <location>
        <begin position="1"/>
        <end position="50"/>
    </location>
</feature>
<name>A0A8H7S887_9FUNG</name>
<feature type="compositionally biased region" description="Basic and acidic residues" evidence="1">
    <location>
        <begin position="345"/>
        <end position="355"/>
    </location>
</feature>